<reference evidence="2 3" key="1">
    <citation type="submission" date="2019-03" db="EMBL/GenBank/DDBJ databases">
        <title>First draft genome of Liparis tanakae, snailfish: a comprehensive survey of snailfish specific genes.</title>
        <authorList>
            <person name="Kim W."/>
            <person name="Song I."/>
            <person name="Jeong J.-H."/>
            <person name="Kim D."/>
            <person name="Kim S."/>
            <person name="Ryu S."/>
            <person name="Song J.Y."/>
            <person name="Lee S.K."/>
        </authorList>
    </citation>
    <scope>NUCLEOTIDE SEQUENCE [LARGE SCALE GENOMIC DNA]</scope>
    <source>
        <tissue evidence="2">Muscle</tissue>
    </source>
</reference>
<name>A0A4Z2G3T7_9TELE</name>
<dbReference type="AlphaFoldDB" id="A0A4Z2G3T7"/>
<dbReference type="EMBL" id="SRLO01000723">
    <property type="protein sequence ID" value="TNN47840.1"/>
    <property type="molecule type" value="Genomic_DNA"/>
</dbReference>
<accession>A0A4Z2G3T7</accession>
<dbReference type="Proteomes" id="UP000314294">
    <property type="component" value="Unassembled WGS sequence"/>
</dbReference>
<proteinExistence type="predicted"/>
<protein>
    <submittedName>
        <fullName evidence="2">Uncharacterized protein</fullName>
    </submittedName>
</protein>
<evidence type="ECO:0000313" key="2">
    <source>
        <dbReference type="EMBL" id="TNN47840.1"/>
    </source>
</evidence>
<organism evidence="2 3">
    <name type="scientific">Liparis tanakae</name>
    <name type="common">Tanaka's snailfish</name>
    <dbReference type="NCBI Taxonomy" id="230148"/>
    <lineage>
        <taxon>Eukaryota</taxon>
        <taxon>Metazoa</taxon>
        <taxon>Chordata</taxon>
        <taxon>Craniata</taxon>
        <taxon>Vertebrata</taxon>
        <taxon>Euteleostomi</taxon>
        <taxon>Actinopterygii</taxon>
        <taxon>Neopterygii</taxon>
        <taxon>Teleostei</taxon>
        <taxon>Neoteleostei</taxon>
        <taxon>Acanthomorphata</taxon>
        <taxon>Eupercaria</taxon>
        <taxon>Perciformes</taxon>
        <taxon>Cottioidei</taxon>
        <taxon>Cottales</taxon>
        <taxon>Liparidae</taxon>
        <taxon>Liparis</taxon>
    </lineage>
</organism>
<comment type="caution">
    <text evidence="2">The sequence shown here is derived from an EMBL/GenBank/DDBJ whole genome shotgun (WGS) entry which is preliminary data.</text>
</comment>
<evidence type="ECO:0000313" key="3">
    <source>
        <dbReference type="Proteomes" id="UP000314294"/>
    </source>
</evidence>
<feature type="region of interest" description="Disordered" evidence="1">
    <location>
        <begin position="27"/>
        <end position="76"/>
    </location>
</feature>
<gene>
    <name evidence="2" type="ORF">EYF80_041983</name>
</gene>
<keyword evidence="3" id="KW-1185">Reference proteome</keyword>
<feature type="compositionally biased region" description="Basic and acidic residues" evidence="1">
    <location>
        <begin position="35"/>
        <end position="46"/>
    </location>
</feature>
<evidence type="ECO:0000256" key="1">
    <source>
        <dbReference type="SAM" id="MobiDB-lite"/>
    </source>
</evidence>
<sequence length="76" mass="8111">MPSGAPTAAMRRAVGQVRWRRGERLLQMDGGFEESTDRLTFPERSKASQAAGSGSMKPGKRRPGSSSHGEPSGAPR</sequence>